<dbReference type="RefSeq" id="WP_160552504.1">
    <property type="nucleotide sequence ID" value="NZ_CP047650.1"/>
</dbReference>
<dbReference type="EMBL" id="CP047650">
    <property type="protein sequence ID" value="QHI98893.1"/>
    <property type="molecule type" value="Genomic_DNA"/>
</dbReference>
<gene>
    <name evidence="1" type="ORF">GT347_13380</name>
</gene>
<name>A0A857J6M2_9BURK</name>
<accession>A0A857J6M2</accession>
<dbReference type="Proteomes" id="UP000464787">
    <property type="component" value="Chromosome"/>
</dbReference>
<evidence type="ECO:0000313" key="2">
    <source>
        <dbReference type="Proteomes" id="UP000464787"/>
    </source>
</evidence>
<proteinExistence type="predicted"/>
<protein>
    <submittedName>
        <fullName evidence="1">Uncharacterized protein</fullName>
    </submittedName>
</protein>
<reference evidence="1 2" key="1">
    <citation type="submission" date="2020-01" db="EMBL/GenBank/DDBJ databases">
        <title>Genome sequencing of strain KACC 21265.</title>
        <authorList>
            <person name="Heo J."/>
            <person name="Kim S.-J."/>
            <person name="Kim J.-S."/>
            <person name="Hong S.-B."/>
            <person name="Kwon S.-W."/>
        </authorList>
    </citation>
    <scope>NUCLEOTIDE SEQUENCE [LARGE SCALE GENOMIC DNA]</scope>
    <source>
        <strain evidence="1 2">KACC 21265</strain>
    </source>
</reference>
<dbReference type="KEGG" id="xyk:GT347_13380"/>
<organism evidence="1 2">
    <name type="scientific">Xylophilus rhododendri</name>
    <dbReference type="NCBI Taxonomy" id="2697032"/>
    <lineage>
        <taxon>Bacteria</taxon>
        <taxon>Pseudomonadati</taxon>
        <taxon>Pseudomonadota</taxon>
        <taxon>Betaproteobacteria</taxon>
        <taxon>Burkholderiales</taxon>
        <taxon>Xylophilus</taxon>
    </lineage>
</organism>
<evidence type="ECO:0000313" key="1">
    <source>
        <dbReference type="EMBL" id="QHI98893.1"/>
    </source>
</evidence>
<sequence>MQLQYLDFDISEDADGSVVFDAMATVAAERLPALHGEIAALLGWAHAQFPDARAPLDEGGEWDYLLEGAQEVRIPLALHYDPQAAHISSTAGAPGPARHTVQLSLAGTAAFAEALREAFELG</sequence>
<keyword evidence="2" id="KW-1185">Reference proteome</keyword>
<dbReference type="AlphaFoldDB" id="A0A857J6M2"/>